<dbReference type="AlphaFoldDB" id="E2C502"/>
<keyword evidence="2" id="KW-0732">Signal</keyword>
<feature type="region of interest" description="Disordered" evidence="1">
    <location>
        <begin position="57"/>
        <end position="125"/>
    </location>
</feature>
<name>E2C502_HARSA</name>
<organism evidence="4">
    <name type="scientific">Harpegnathos saltator</name>
    <name type="common">Jerdon's jumping ant</name>
    <dbReference type="NCBI Taxonomy" id="610380"/>
    <lineage>
        <taxon>Eukaryota</taxon>
        <taxon>Metazoa</taxon>
        <taxon>Ecdysozoa</taxon>
        <taxon>Arthropoda</taxon>
        <taxon>Hexapoda</taxon>
        <taxon>Insecta</taxon>
        <taxon>Pterygota</taxon>
        <taxon>Neoptera</taxon>
        <taxon>Endopterygota</taxon>
        <taxon>Hymenoptera</taxon>
        <taxon>Apocrita</taxon>
        <taxon>Aculeata</taxon>
        <taxon>Formicoidea</taxon>
        <taxon>Formicidae</taxon>
        <taxon>Ponerinae</taxon>
        <taxon>Ponerini</taxon>
        <taxon>Harpegnathos</taxon>
    </lineage>
</organism>
<proteinExistence type="predicted"/>
<evidence type="ECO:0000256" key="2">
    <source>
        <dbReference type="SAM" id="SignalP"/>
    </source>
</evidence>
<dbReference type="Proteomes" id="UP000008237">
    <property type="component" value="Unassembled WGS sequence"/>
</dbReference>
<feature type="compositionally biased region" description="Acidic residues" evidence="1">
    <location>
        <begin position="108"/>
        <end position="117"/>
    </location>
</feature>
<dbReference type="OrthoDB" id="7671074at2759"/>
<dbReference type="InParanoid" id="E2C502"/>
<keyword evidence="4" id="KW-1185">Reference proteome</keyword>
<evidence type="ECO:0000313" key="4">
    <source>
        <dbReference type="Proteomes" id="UP000008237"/>
    </source>
</evidence>
<gene>
    <name evidence="3" type="ORF">EAI_02445</name>
</gene>
<sequence length="525" mass="61802">MYRLIFLLAGANAAGIGEAWQVTPHAKSVYTDHPFRPRLDSSAFEVRTVSGVGRLAPLDESANAHRQRPEFTTPSSIEPSALPDAEQASRENRNLKHLRESLESSSFNDDDDDDDDEIEKKDEAEDDFVPIQKLFKTRLMMRLLNLDKKDDNDDDDEESPRERRGLVQRVRRQAENETSMEKISTTKSVREARMNFPETWSTSVQPISVEFRHRIPLDQVIQQQQQQEEEETALSSSYRRHQAPHADFVTSHYRRSYPESRESRDMPITRNYHDDYETSWYRNAIRERDYDFPSYRRGYSSYQYPDRYRTERDYYMRPSSDPYYDRYDRYREDNLDLYGRSRPTPKPRRIIYYATLPEIVRKPVDLRNYPRAPYDAANNVRSTVTRDNTYKRVPGNVDPSRYRYRNVYDAYDPYTKRSSYYERPYGYSDPSDSRHVKVSTKENLRNDGFSATNERKVSNLITIRDDDGKLPWPVQIGTEVNIKEDERIPGRKIFGESVGNYERFQSAQLQKAPDATGSSELQNDN</sequence>
<feature type="chain" id="PRO_5003158035" evidence="2">
    <location>
        <begin position="20"/>
        <end position="525"/>
    </location>
</feature>
<feature type="region of interest" description="Disordered" evidence="1">
    <location>
        <begin position="148"/>
        <end position="182"/>
    </location>
</feature>
<feature type="region of interest" description="Disordered" evidence="1">
    <location>
        <begin position="221"/>
        <end position="262"/>
    </location>
</feature>
<feature type="signal peptide" evidence="2">
    <location>
        <begin position="1"/>
        <end position="19"/>
    </location>
</feature>
<feature type="compositionally biased region" description="Basic and acidic residues" evidence="1">
    <location>
        <begin position="87"/>
        <end position="102"/>
    </location>
</feature>
<evidence type="ECO:0000256" key="1">
    <source>
        <dbReference type="SAM" id="MobiDB-lite"/>
    </source>
</evidence>
<dbReference type="OMA" id="PWPVQIG"/>
<reference evidence="3 4" key="1">
    <citation type="journal article" date="2010" name="Science">
        <title>Genomic comparison of the ants Camponotus floridanus and Harpegnathos saltator.</title>
        <authorList>
            <person name="Bonasio R."/>
            <person name="Zhang G."/>
            <person name="Ye C."/>
            <person name="Mutti N.S."/>
            <person name="Fang X."/>
            <person name="Qin N."/>
            <person name="Donahue G."/>
            <person name="Yang P."/>
            <person name="Li Q."/>
            <person name="Li C."/>
            <person name="Zhang P."/>
            <person name="Huang Z."/>
            <person name="Berger S.L."/>
            <person name="Reinberg D."/>
            <person name="Wang J."/>
            <person name="Liebig J."/>
        </authorList>
    </citation>
    <scope>NUCLEOTIDE SEQUENCE [LARGE SCALE GENOMIC DNA]</scope>
    <source>
        <strain evidence="3 4">R22 G/1</strain>
    </source>
</reference>
<protein>
    <submittedName>
        <fullName evidence="3">Uncharacterized protein</fullName>
    </submittedName>
</protein>
<dbReference type="EMBL" id="GL452712">
    <property type="protein sequence ID" value="EFN76983.1"/>
    <property type="molecule type" value="Genomic_DNA"/>
</dbReference>
<evidence type="ECO:0000313" key="3">
    <source>
        <dbReference type="EMBL" id="EFN76983.1"/>
    </source>
</evidence>
<accession>E2C502</accession>